<comment type="caution">
    <text evidence="2">The sequence shown here is derived from an EMBL/GenBank/DDBJ whole genome shotgun (WGS) entry which is preliminary data.</text>
</comment>
<dbReference type="Proteomes" id="UP001589836">
    <property type="component" value="Unassembled WGS sequence"/>
</dbReference>
<evidence type="ECO:0000313" key="2">
    <source>
        <dbReference type="EMBL" id="MFC0522134.1"/>
    </source>
</evidence>
<dbReference type="InterPro" id="IPR016181">
    <property type="entry name" value="Acyl_CoA_acyltransferase"/>
</dbReference>
<dbReference type="Pfam" id="PF00583">
    <property type="entry name" value="Acetyltransf_1"/>
    <property type="match status" value="1"/>
</dbReference>
<dbReference type="PROSITE" id="PS51186">
    <property type="entry name" value="GNAT"/>
    <property type="match status" value="1"/>
</dbReference>
<feature type="domain" description="N-acetyltransferase" evidence="1">
    <location>
        <begin position="132"/>
        <end position="263"/>
    </location>
</feature>
<keyword evidence="3" id="KW-1185">Reference proteome</keyword>
<organism evidence="2 3">
    <name type="scientific">Pontibacillus salicampi</name>
    <dbReference type="NCBI Taxonomy" id="1449801"/>
    <lineage>
        <taxon>Bacteria</taxon>
        <taxon>Bacillati</taxon>
        <taxon>Bacillota</taxon>
        <taxon>Bacilli</taxon>
        <taxon>Bacillales</taxon>
        <taxon>Bacillaceae</taxon>
        <taxon>Pontibacillus</taxon>
    </lineage>
</organism>
<evidence type="ECO:0000259" key="1">
    <source>
        <dbReference type="PROSITE" id="PS51186"/>
    </source>
</evidence>
<protein>
    <submittedName>
        <fullName evidence="2">GNAT family N-acetyltransferase</fullName>
    </submittedName>
</protein>
<evidence type="ECO:0000313" key="3">
    <source>
        <dbReference type="Proteomes" id="UP001589836"/>
    </source>
</evidence>
<reference evidence="2 3" key="1">
    <citation type="submission" date="2024-09" db="EMBL/GenBank/DDBJ databases">
        <authorList>
            <person name="Sun Q."/>
            <person name="Mori K."/>
        </authorList>
    </citation>
    <scope>NUCLEOTIDE SEQUENCE [LARGE SCALE GENOMIC DNA]</scope>
    <source>
        <strain evidence="2 3">NCAIM B.02529</strain>
    </source>
</reference>
<dbReference type="EMBL" id="JBHLTP010000002">
    <property type="protein sequence ID" value="MFC0522134.1"/>
    <property type="molecule type" value="Genomic_DNA"/>
</dbReference>
<dbReference type="Gene3D" id="3.40.630.30">
    <property type="match status" value="1"/>
</dbReference>
<name>A0ABV6LIK1_9BACI</name>
<dbReference type="RefSeq" id="WP_377344640.1">
    <property type="nucleotide sequence ID" value="NZ_JBHLTP010000002.1"/>
</dbReference>
<sequence>MIRTMTHRDHIQAMELLHMKPSENLFIIGDIEAYGYEQEFQTLWGDYAPDGTLRGVLLKYEQNFIPYAPDWFDAEGFAHILNNDPNFRILSGLDGITSQVKPFVKRNPDKSRLLYYAKCDSKDSLQLASIDANIEKATVTDIDSILHLHSEIEEFASSTTKEEMKRNMENGLTRTYYIKDDGIIVSSVSTAAENSQSAMIIGVCTLPSYKRQGLATQSMTKLCYDMLEEGKELCLFYDNPSAGNIYKRIGFRDIDKWAMHTYE</sequence>
<dbReference type="SUPFAM" id="SSF55729">
    <property type="entry name" value="Acyl-CoA N-acyltransferases (Nat)"/>
    <property type="match status" value="1"/>
</dbReference>
<accession>A0ABV6LIK1</accession>
<gene>
    <name evidence="2" type="ORF">ACFFGV_00835</name>
</gene>
<proteinExistence type="predicted"/>
<dbReference type="InterPro" id="IPR000182">
    <property type="entry name" value="GNAT_dom"/>
</dbReference>